<reference evidence="2" key="1">
    <citation type="submission" date="2020-11" db="EMBL/GenBank/DDBJ databases">
        <authorList>
            <consortium name="DOE Joint Genome Institute"/>
            <person name="Ahrendt S."/>
            <person name="Riley R."/>
            <person name="Andreopoulos W."/>
            <person name="Labutti K."/>
            <person name="Pangilinan J."/>
            <person name="Ruiz-Duenas F.J."/>
            <person name="Barrasa J.M."/>
            <person name="Sanchez-Garcia M."/>
            <person name="Camarero S."/>
            <person name="Miyauchi S."/>
            <person name="Serrano A."/>
            <person name="Linde D."/>
            <person name="Babiker R."/>
            <person name="Drula E."/>
            <person name="Ayuso-Fernandez I."/>
            <person name="Pacheco R."/>
            <person name="Padilla G."/>
            <person name="Ferreira P."/>
            <person name="Barriuso J."/>
            <person name="Kellner H."/>
            <person name="Castanera R."/>
            <person name="Alfaro M."/>
            <person name="Ramirez L."/>
            <person name="Pisabarro A.G."/>
            <person name="Kuo A."/>
            <person name="Tritt A."/>
            <person name="Lipzen A."/>
            <person name="He G."/>
            <person name="Yan M."/>
            <person name="Ng V."/>
            <person name="Cullen D."/>
            <person name="Martin F."/>
            <person name="Rosso M.-N."/>
            <person name="Henrissat B."/>
            <person name="Hibbett D."/>
            <person name="Martinez A.T."/>
            <person name="Grigoriev I.V."/>
        </authorList>
    </citation>
    <scope>NUCLEOTIDE SEQUENCE</scope>
    <source>
        <strain evidence="2">AH 40177</strain>
    </source>
</reference>
<dbReference type="AlphaFoldDB" id="A0A9P5Q8H4"/>
<dbReference type="Proteomes" id="UP000772434">
    <property type="component" value="Unassembled WGS sequence"/>
</dbReference>
<dbReference type="Pfam" id="PF00106">
    <property type="entry name" value="adh_short"/>
    <property type="match status" value="1"/>
</dbReference>
<evidence type="ECO:0000256" key="1">
    <source>
        <dbReference type="ARBA" id="ARBA00023002"/>
    </source>
</evidence>
<evidence type="ECO:0000313" key="3">
    <source>
        <dbReference type="Proteomes" id="UP000772434"/>
    </source>
</evidence>
<gene>
    <name evidence="2" type="ORF">BDP27DRAFT_1315405</name>
</gene>
<dbReference type="OrthoDB" id="2898509at2759"/>
<dbReference type="PANTHER" id="PTHR47534">
    <property type="entry name" value="YALI0E05731P"/>
    <property type="match status" value="1"/>
</dbReference>
<protein>
    <recommendedName>
        <fullName evidence="4">NAD(P)-binding protein</fullName>
    </recommendedName>
</protein>
<dbReference type="GO" id="GO:0016491">
    <property type="term" value="F:oxidoreductase activity"/>
    <property type="evidence" value="ECO:0007669"/>
    <property type="project" value="UniProtKB-KW"/>
</dbReference>
<organism evidence="2 3">
    <name type="scientific">Rhodocollybia butyracea</name>
    <dbReference type="NCBI Taxonomy" id="206335"/>
    <lineage>
        <taxon>Eukaryota</taxon>
        <taxon>Fungi</taxon>
        <taxon>Dikarya</taxon>
        <taxon>Basidiomycota</taxon>
        <taxon>Agaricomycotina</taxon>
        <taxon>Agaricomycetes</taxon>
        <taxon>Agaricomycetidae</taxon>
        <taxon>Agaricales</taxon>
        <taxon>Marasmiineae</taxon>
        <taxon>Omphalotaceae</taxon>
        <taxon>Rhodocollybia</taxon>
    </lineage>
</organism>
<dbReference type="InterPro" id="IPR002347">
    <property type="entry name" value="SDR_fam"/>
</dbReference>
<keyword evidence="3" id="KW-1185">Reference proteome</keyword>
<keyword evidence="1" id="KW-0560">Oxidoreductase</keyword>
<dbReference type="InterPro" id="IPR052228">
    <property type="entry name" value="Sec_Metab_Biosynth_Oxidored"/>
</dbReference>
<dbReference type="EMBL" id="JADNRY010000009">
    <property type="protein sequence ID" value="KAF9075640.1"/>
    <property type="molecule type" value="Genomic_DNA"/>
</dbReference>
<dbReference type="InterPro" id="IPR036291">
    <property type="entry name" value="NAD(P)-bd_dom_sf"/>
</dbReference>
<sequence length="356" mass="39727">MNFPKFPPLDFDLEKPAYRALAVSLISTVAFFVYKSNRRASRLKAIQATNANAVSTYFAPSASKSNVTVPVAIFLGGTAGIGRGMAEAFARYTNGNAHIIILGRNEANAKAIISTFPKPTVHGARHEFVQCDATLMAECERVLQDLRARLPRINYLVISPMLVKTFGEEKTTEGKEPKLVLMYYARFKFIKELTGALEKAKEQGEEAKVYIVGGAGLGKSIDWDDLGFRKKGYSFLKIRAQFPLYMTVILQEFAARSPSLTFIDSYPGPVRSALGDNLRWMVARFLYKVLFSATFPFSYSESGEYMLHAMLTTAKTPGVWNVGMYGSTLPISKIYQASEKERKILWEHSVEETSIQ</sequence>
<dbReference type="PANTHER" id="PTHR47534:SF3">
    <property type="entry name" value="ALCOHOL DEHYDROGENASE-LIKE C-TERMINAL DOMAIN-CONTAINING PROTEIN"/>
    <property type="match status" value="1"/>
</dbReference>
<accession>A0A9P5Q8H4</accession>
<dbReference type="SUPFAM" id="SSF51735">
    <property type="entry name" value="NAD(P)-binding Rossmann-fold domains"/>
    <property type="match status" value="1"/>
</dbReference>
<proteinExistence type="predicted"/>
<evidence type="ECO:0000313" key="2">
    <source>
        <dbReference type="EMBL" id="KAF9075640.1"/>
    </source>
</evidence>
<name>A0A9P5Q8H4_9AGAR</name>
<evidence type="ECO:0008006" key="4">
    <source>
        <dbReference type="Google" id="ProtNLM"/>
    </source>
</evidence>
<comment type="caution">
    <text evidence="2">The sequence shown here is derived from an EMBL/GenBank/DDBJ whole genome shotgun (WGS) entry which is preliminary data.</text>
</comment>
<dbReference type="Gene3D" id="3.40.50.720">
    <property type="entry name" value="NAD(P)-binding Rossmann-like Domain"/>
    <property type="match status" value="1"/>
</dbReference>